<dbReference type="EMBL" id="JAWLRA010000037">
    <property type="protein sequence ID" value="MDW3127420.1"/>
    <property type="molecule type" value="Genomic_DNA"/>
</dbReference>
<name>A0AB35SDJ4_BIFLN</name>
<evidence type="ECO:0000256" key="1">
    <source>
        <dbReference type="SAM" id="Phobius"/>
    </source>
</evidence>
<comment type="caution">
    <text evidence="2">The sequence shown here is derived from an EMBL/GenBank/DDBJ whole genome shotgun (WGS) entry which is preliminary data.</text>
</comment>
<feature type="transmembrane region" description="Helical" evidence="1">
    <location>
        <begin position="60"/>
        <end position="79"/>
    </location>
</feature>
<dbReference type="RefSeq" id="WP_236838342.1">
    <property type="nucleotide sequence ID" value="NZ_CACRSV010000037.1"/>
</dbReference>
<proteinExistence type="predicted"/>
<keyword evidence="1" id="KW-0812">Transmembrane</keyword>
<accession>A0AB35SDJ4</accession>
<gene>
    <name evidence="2" type="ORF">RS890_10165</name>
</gene>
<feature type="transmembrane region" description="Helical" evidence="1">
    <location>
        <begin position="16"/>
        <end position="39"/>
    </location>
</feature>
<sequence>MVISTLFLFAFGTDSWPVLACLWAIVPAIGIAMFAGAPMPRIVPEGTATMRFADLSKKPVFYLMFLMMLCAGAAEQGMSQWASAFAESGLGETKVIGDLAGPAAFALMMGLSRTIYGVLGHRLNLSLCIDRPARRSRYVTDMQKPRTRRGLIMVAPNGVDPLT</sequence>
<organism evidence="2 3">
    <name type="scientific">Bifidobacterium longum</name>
    <dbReference type="NCBI Taxonomy" id="216816"/>
    <lineage>
        <taxon>Bacteria</taxon>
        <taxon>Bacillati</taxon>
        <taxon>Actinomycetota</taxon>
        <taxon>Actinomycetes</taxon>
        <taxon>Bifidobacteriales</taxon>
        <taxon>Bifidobacteriaceae</taxon>
        <taxon>Bifidobacterium</taxon>
    </lineage>
</organism>
<feature type="transmembrane region" description="Helical" evidence="1">
    <location>
        <begin position="99"/>
        <end position="119"/>
    </location>
</feature>
<protein>
    <submittedName>
        <fullName evidence="2">Uncharacterized protein</fullName>
    </submittedName>
</protein>
<dbReference type="SUPFAM" id="SSF103473">
    <property type="entry name" value="MFS general substrate transporter"/>
    <property type="match status" value="1"/>
</dbReference>
<dbReference type="InterPro" id="IPR036259">
    <property type="entry name" value="MFS_trans_sf"/>
</dbReference>
<keyword evidence="1" id="KW-1133">Transmembrane helix</keyword>
<dbReference type="AlphaFoldDB" id="A0AB35SDJ4"/>
<evidence type="ECO:0000313" key="2">
    <source>
        <dbReference type="EMBL" id="MDW3127420.1"/>
    </source>
</evidence>
<evidence type="ECO:0000313" key="3">
    <source>
        <dbReference type="Proteomes" id="UP001277803"/>
    </source>
</evidence>
<dbReference type="Proteomes" id="UP001277803">
    <property type="component" value="Unassembled WGS sequence"/>
</dbReference>
<reference evidence="2" key="1">
    <citation type="submission" date="2023-10" db="EMBL/GenBank/DDBJ databases">
        <title>Rapid discrimination of Bifidobacterium longum Subspecies based on MALDI-TOF MS and Machine Learning.</title>
        <authorList>
            <person name="Chen J."/>
        </authorList>
    </citation>
    <scope>NUCLEOTIDE SEQUENCE</scope>
    <source>
        <strain evidence="2">YGMCC0039</strain>
    </source>
</reference>
<keyword evidence="1" id="KW-0472">Membrane</keyword>